<proteinExistence type="predicted"/>
<dbReference type="AlphaFoldDB" id="A0A0A9E7D7"/>
<accession>A0A0A9E7D7</accession>
<organism evidence="1">
    <name type="scientific">Arundo donax</name>
    <name type="common">Giant reed</name>
    <name type="synonym">Donax arundinaceus</name>
    <dbReference type="NCBI Taxonomy" id="35708"/>
    <lineage>
        <taxon>Eukaryota</taxon>
        <taxon>Viridiplantae</taxon>
        <taxon>Streptophyta</taxon>
        <taxon>Embryophyta</taxon>
        <taxon>Tracheophyta</taxon>
        <taxon>Spermatophyta</taxon>
        <taxon>Magnoliopsida</taxon>
        <taxon>Liliopsida</taxon>
        <taxon>Poales</taxon>
        <taxon>Poaceae</taxon>
        <taxon>PACMAD clade</taxon>
        <taxon>Arundinoideae</taxon>
        <taxon>Arundineae</taxon>
        <taxon>Arundo</taxon>
    </lineage>
</organism>
<reference evidence="1" key="2">
    <citation type="journal article" date="2015" name="Data Brief">
        <title>Shoot transcriptome of the giant reed, Arundo donax.</title>
        <authorList>
            <person name="Barrero R.A."/>
            <person name="Guerrero F.D."/>
            <person name="Moolhuijzen P."/>
            <person name="Goolsby J.A."/>
            <person name="Tidwell J."/>
            <person name="Bellgard S.E."/>
            <person name="Bellgard M.I."/>
        </authorList>
    </citation>
    <scope>NUCLEOTIDE SEQUENCE</scope>
    <source>
        <tissue evidence="1">Shoot tissue taken approximately 20 cm above the soil surface</tissue>
    </source>
</reference>
<protein>
    <submittedName>
        <fullName evidence="1">Uncharacterized protein</fullName>
    </submittedName>
</protein>
<reference evidence="1" key="1">
    <citation type="submission" date="2014-09" db="EMBL/GenBank/DDBJ databases">
        <authorList>
            <person name="Magalhaes I.L.F."/>
            <person name="Oliveira U."/>
            <person name="Santos F.R."/>
            <person name="Vidigal T.H.D.A."/>
            <person name="Brescovit A.D."/>
            <person name="Santos A.J."/>
        </authorList>
    </citation>
    <scope>NUCLEOTIDE SEQUENCE</scope>
    <source>
        <tissue evidence="1">Shoot tissue taken approximately 20 cm above the soil surface</tissue>
    </source>
</reference>
<sequence length="44" mass="5203">MDCHVDADVRIGFCESYVVPYVILCDKLCFCFPNFSFRMMKLVF</sequence>
<name>A0A0A9E7D7_ARUDO</name>
<evidence type="ECO:0000313" key="1">
    <source>
        <dbReference type="EMBL" id="JAD96654.1"/>
    </source>
</evidence>
<dbReference type="EMBL" id="GBRH01201241">
    <property type="protein sequence ID" value="JAD96654.1"/>
    <property type="molecule type" value="Transcribed_RNA"/>
</dbReference>